<protein>
    <submittedName>
        <fullName evidence="1">Uncharacterized protein</fullName>
    </submittedName>
</protein>
<organism evidence="1 2">
    <name type="scientific">Prorocentrum cordatum</name>
    <dbReference type="NCBI Taxonomy" id="2364126"/>
    <lineage>
        <taxon>Eukaryota</taxon>
        <taxon>Sar</taxon>
        <taxon>Alveolata</taxon>
        <taxon>Dinophyceae</taxon>
        <taxon>Prorocentrales</taxon>
        <taxon>Prorocentraceae</taxon>
        <taxon>Prorocentrum</taxon>
    </lineage>
</organism>
<sequence length="120" mass="13440">EHYAGRAAKQLCESRAMTIANNAFPVGASYHGGNERANWLDHACFPRDCIDRVLTFVRSYQSIRRSLAMPDKKPRDLTAHYYEIAVHLDHGSTRGGHIQDHLGLARALSSKRAAPLVRTE</sequence>
<feature type="non-terminal residue" evidence="1">
    <location>
        <position position="1"/>
    </location>
</feature>
<gene>
    <name evidence="1" type="ORF">PCOR1329_LOCUS71612</name>
</gene>
<reference evidence="1" key="1">
    <citation type="submission" date="2023-10" db="EMBL/GenBank/DDBJ databases">
        <authorList>
            <person name="Chen Y."/>
            <person name="Shah S."/>
            <person name="Dougan E. K."/>
            <person name="Thang M."/>
            <person name="Chan C."/>
        </authorList>
    </citation>
    <scope>NUCLEOTIDE SEQUENCE [LARGE SCALE GENOMIC DNA]</scope>
</reference>
<evidence type="ECO:0000313" key="2">
    <source>
        <dbReference type="Proteomes" id="UP001189429"/>
    </source>
</evidence>
<comment type="caution">
    <text evidence="1">The sequence shown here is derived from an EMBL/GenBank/DDBJ whole genome shotgun (WGS) entry which is preliminary data.</text>
</comment>
<dbReference type="EMBL" id="CAUYUJ010019516">
    <property type="protein sequence ID" value="CAK0891765.1"/>
    <property type="molecule type" value="Genomic_DNA"/>
</dbReference>
<dbReference type="Proteomes" id="UP001189429">
    <property type="component" value="Unassembled WGS sequence"/>
</dbReference>
<evidence type="ECO:0000313" key="1">
    <source>
        <dbReference type="EMBL" id="CAK0891765.1"/>
    </source>
</evidence>
<keyword evidence="2" id="KW-1185">Reference proteome</keyword>
<feature type="non-terminal residue" evidence="1">
    <location>
        <position position="120"/>
    </location>
</feature>
<accession>A0ABN9X1Z7</accession>
<name>A0ABN9X1Z7_9DINO</name>
<proteinExistence type="predicted"/>